<comment type="caution">
    <text evidence="1">The sequence shown here is derived from an EMBL/GenBank/DDBJ whole genome shotgun (WGS) entry which is preliminary data.</text>
</comment>
<sequence length="48" mass="5613">MRSFYPFESLFSSCFHIPDSTSLRINFSKGHDRPQANKRPIRITIINS</sequence>
<gene>
    <name evidence="1" type="ORF">GCWU000325_00249</name>
</gene>
<protein>
    <submittedName>
        <fullName evidence="1">Uncharacterized protein</fullName>
    </submittedName>
</protein>
<organism evidence="1 2">
    <name type="scientific">Alloprevotella tannerae ATCC 51259</name>
    <dbReference type="NCBI Taxonomy" id="626522"/>
    <lineage>
        <taxon>Bacteria</taxon>
        <taxon>Pseudomonadati</taxon>
        <taxon>Bacteroidota</taxon>
        <taxon>Bacteroidia</taxon>
        <taxon>Bacteroidales</taxon>
        <taxon>Prevotellaceae</taxon>
        <taxon>Alloprevotella</taxon>
    </lineage>
</organism>
<dbReference type="EMBL" id="ACIJ02000004">
    <property type="protein sequence ID" value="EEX72847.1"/>
    <property type="molecule type" value="Genomic_DNA"/>
</dbReference>
<evidence type="ECO:0000313" key="2">
    <source>
        <dbReference type="Proteomes" id="UP000003460"/>
    </source>
</evidence>
<dbReference type="Proteomes" id="UP000003460">
    <property type="component" value="Unassembled WGS sequence"/>
</dbReference>
<dbReference type="HOGENOM" id="CLU_3156419_0_0_10"/>
<reference evidence="1" key="1">
    <citation type="submission" date="2009-09" db="EMBL/GenBank/DDBJ databases">
        <authorList>
            <person name="Weinstock G."/>
            <person name="Sodergren E."/>
            <person name="Clifton S."/>
            <person name="Fulton L."/>
            <person name="Fulton B."/>
            <person name="Courtney L."/>
            <person name="Fronick C."/>
            <person name="Harrison M."/>
            <person name="Strong C."/>
            <person name="Farmer C."/>
            <person name="Delahaunty K."/>
            <person name="Markovic C."/>
            <person name="Hall O."/>
            <person name="Minx P."/>
            <person name="Tomlinson C."/>
            <person name="Mitreva M."/>
            <person name="Nelson J."/>
            <person name="Hou S."/>
            <person name="Wollam A."/>
            <person name="Pepin K.H."/>
            <person name="Johnson M."/>
            <person name="Bhonagiri V."/>
            <person name="Nash W.E."/>
            <person name="Warren W."/>
            <person name="Chinwalla A."/>
            <person name="Mardis E.R."/>
            <person name="Wilson R.K."/>
        </authorList>
    </citation>
    <scope>NUCLEOTIDE SEQUENCE [LARGE SCALE GENOMIC DNA]</scope>
    <source>
        <strain evidence="1">ATCC 51259</strain>
    </source>
</reference>
<keyword evidence="2" id="KW-1185">Reference proteome</keyword>
<accession>C9LDH9</accession>
<evidence type="ECO:0000313" key="1">
    <source>
        <dbReference type="EMBL" id="EEX72847.1"/>
    </source>
</evidence>
<dbReference type="AlphaFoldDB" id="C9LDH9"/>
<proteinExistence type="predicted"/>
<dbReference type="STRING" id="626522.GCWU000325_00249"/>
<name>C9LDH9_9BACT</name>